<dbReference type="PANTHER" id="PTHR47031">
    <property type="entry name" value="SAP DNA-BINDING DOMAIN-CONTAINING PROTEIN"/>
    <property type="match status" value="1"/>
</dbReference>
<name>A0A6A6BNP5_9PEZI</name>
<dbReference type="RefSeq" id="XP_033399893.1">
    <property type="nucleotide sequence ID" value="XM_033546090.1"/>
</dbReference>
<evidence type="ECO:0000259" key="2">
    <source>
        <dbReference type="Pfam" id="PF02037"/>
    </source>
</evidence>
<dbReference type="GeneID" id="54303596"/>
<keyword evidence="4" id="KW-1185">Reference proteome</keyword>
<dbReference type="EMBL" id="ML995480">
    <property type="protein sequence ID" value="KAF2144181.1"/>
    <property type="molecule type" value="Genomic_DNA"/>
</dbReference>
<sequence length="734" mass="78655">MTDYNKLTVANLRGLLKERGIPSTGLTRKQQIIERLEEEDNAAPTTGAQPEADDDAPPDEAEDEEMKESIAPDEPTAQEDDLIEKVSAEHEPDREPERAVEHHDAIQPTEASTKEPDAVAEVSPAPPVEERTQRPGTANTSVSQTPIPTHEQPLSAPVEAEAETASTTADPELSAETSRLGSADIIEDSRKRKRRSVTPPLDAQEAAKKKLKQEEESGTVHLKEDGGVPVEKGLADATEGGAKCNNEVLAEADAPVDAAPAETVLPAKTSDDVMDISHTRMAEEKAEPSAEQREDPSIGERGQQVLAERVDFEEDQRDRRSRSPEGSRRPSSPRHSAKPVKEVRYKSLFQPASGPGSAETPSHVADAAEDDRPISPALHPATRGLYIRNFMRPLQPAGLKSHLIALASPPSSASPNPDVLELFHLDPIRTHVLALFNSVSAAARVRSNLHDAVWPAERSRKALWADFVPEEKVQEWIDTEEAATKEGGSRMGKRWEVIYEPVTPTNDDGDADAPTESKTSVRAVLREAGAPSATPTQPNFPSARTNSLSGPSTAPAPPAPSTSSKDGSGAAPSAPAASPAAKPFVALDKLFSSTTAKPKLYFLPVPQALADKRLDELDRCTKRDWRATDDDAKPRRRYTFQDGEVLVDAGPEEGAVAEPRVRGRGAERFYRGGGRGGGAAAEGRLGGYRDGGGYGEGGGFGGGRGGFKDRGWGDTRAYEFGSGPSRGGGSARWR</sequence>
<feature type="compositionally biased region" description="Acidic residues" evidence="1">
    <location>
        <begin position="51"/>
        <end position="66"/>
    </location>
</feature>
<feature type="region of interest" description="Disordered" evidence="1">
    <location>
        <begin position="18"/>
        <end position="239"/>
    </location>
</feature>
<evidence type="ECO:0000256" key="1">
    <source>
        <dbReference type="SAM" id="MobiDB-lite"/>
    </source>
</evidence>
<feature type="compositionally biased region" description="Low complexity" evidence="1">
    <location>
        <begin position="561"/>
        <end position="580"/>
    </location>
</feature>
<dbReference type="InterPro" id="IPR034257">
    <property type="entry name" value="Acinus_RRM"/>
</dbReference>
<feature type="compositionally biased region" description="Basic and acidic residues" evidence="1">
    <location>
        <begin position="269"/>
        <end position="298"/>
    </location>
</feature>
<evidence type="ECO:0000313" key="3">
    <source>
        <dbReference type="EMBL" id="KAF2144181.1"/>
    </source>
</evidence>
<dbReference type="AlphaFoldDB" id="A0A6A6BNP5"/>
<accession>A0A6A6BNP5</accession>
<feature type="compositionally biased region" description="Polar residues" evidence="1">
    <location>
        <begin position="134"/>
        <end position="147"/>
    </location>
</feature>
<feature type="domain" description="SAP" evidence="2">
    <location>
        <begin position="3"/>
        <end position="39"/>
    </location>
</feature>
<reference evidence="3" key="1">
    <citation type="journal article" date="2020" name="Stud. Mycol.">
        <title>101 Dothideomycetes genomes: a test case for predicting lifestyles and emergence of pathogens.</title>
        <authorList>
            <person name="Haridas S."/>
            <person name="Albert R."/>
            <person name="Binder M."/>
            <person name="Bloem J."/>
            <person name="Labutti K."/>
            <person name="Salamov A."/>
            <person name="Andreopoulos B."/>
            <person name="Baker S."/>
            <person name="Barry K."/>
            <person name="Bills G."/>
            <person name="Bluhm B."/>
            <person name="Cannon C."/>
            <person name="Castanera R."/>
            <person name="Culley D."/>
            <person name="Daum C."/>
            <person name="Ezra D."/>
            <person name="Gonzalez J."/>
            <person name="Henrissat B."/>
            <person name="Kuo A."/>
            <person name="Liang C."/>
            <person name="Lipzen A."/>
            <person name="Lutzoni F."/>
            <person name="Magnuson J."/>
            <person name="Mondo S."/>
            <person name="Nolan M."/>
            <person name="Ohm R."/>
            <person name="Pangilinan J."/>
            <person name="Park H.-J."/>
            <person name="Ramirez L."/>
            <person name="Alfaro M."/>
            <person name="Sun H."/>
            <person name="Tritt A."/>
            <person name="Yoshinaga Y."/>
            <person name="Zwiers L.-H."/>
            <person name="Turgeon B."/>
            <person name="Goodwin S."/>
            <person name="Spatafora J."/>
            <person name="Crous P."/>
            <person name="Grigoriev I."/>
        </authorList>
    </citation>
    <scope>NUCLEOTIDE SEQUENCE</scope>
    <source>
        <strain evidence="3">CBS 121167</strain>
    </source>
</reference>
<feature type="compositionally biased region" description="Gly residues" evidence="1">
    <location>
        <begin position="724"/>
        <end position="734"/>
    </location>
</feature>
<dbReference type="InterPro" id="IPR003034">
    <property type="entry name" value="SAP_dom"/>
</dbReference>
<feature type="region of interest" description="Disordered" evidence="1">
    <location>
        <begin position="529"/>
        <end position="580"/>
    </location>
</feature>
<proteinExistence type="predicted"/>
<organism evidence="3 4">
    <name type="scientific">Aplosporella prunicola CBS 121167</name>
    <dbReference type="NCBI Taxonomy" id="1176127"/>
    <lineage>
        <taxon>Eukaryota</taxon>
        <taxon>Fungi</taxon>
        <taxon>Dikarya</taxon>
        <taxon>Ascomycota</taxon>
        <taxon>Pezizomycotina</taxon>
        <taxon>Dothideomycetes</taxon>
        <taxon>Dothideomycetes incertae sedis</taxon>
        <taxon>Botryosphaeriales</taxon>
        <taxon>Aplosporellaceae</taxon>
        <taxon>Aplosporella</taxon>
    </lineage>
</organism>
<dbReference type="CDD" id="cd12432">
    <property type="entry name" value="RRM_ACINU"/>
    <property type="match status" value="1"/>
</dbReference>
<evidence type="ECO:0000313" key="4">
    <source>
        <dbReference type="Proteomes" id="UP000799438"/>
    </source>
</evidence>
<protein>
    <recommendedName>
        <fullName evidence="2">SAP domain-containing protein</fullName>
    </recommendedName>
</protein>
<dbReference type="Proteomes" id="UP000799438">
    <property type="component" value="Unassembled WGS sequence"/>
</dbReference>
<feature type="region of interest" description="Disordered" evidence="1">
    <location>
        <begin position="254"/>
        <end position="377"/>
    </location>
</feature>
<dbReference type="SUPFAM" id="SSF68906">
    <property type="entry name" value="SAP domain"/>
    <property type="match status" value="1"/>
</dbReference>
<feature type="compositionally biased region" description="Basic and acidic residues" evidence="1">
    <location>
        <begin position="316"/>
        <end position="328"/>
    </location>
</feature>
<dbReference type="InterPro" id="IPR036361">
    <property type="entry name" value="SAP_dom_sf"/>
</dbReference>
<feature type="region of interest" description="Disordered" evidence="1">
    <location>
        <begin position="714"/>
        <end position="734"/>
    </location>
</feature>
<dbReference type="OrthoDB" id="5348404at2759"/>
<dbReference type="Pfam" id="PF02037">
    <property type="entry name" value="SAP"/>
    <property type="match status" value="1"/>
</dbReference>
<feature type="compositionally biased region" description="Basic and acidic residues" evidence="1">
    <location>
        <begin position="205"/>
        <end position="215"/>
    </location>
</feature>
<feature type="compositionally biased region" description="Polar residues" evidence="1">
    <location>
        <begin position="533"/>
        <end position="548"/>
    </location>
</feature>
<dbReference type="Gene3D" id="1.10.720.30">
    <property type="entry name" value="SAP domain"/>
    <property type="match status" value="1"/>
</dbReference>
<feature type="compositionally biased region" description="Basic and acidic residues" evidence="1">
    <location>
        <begin position="83"/>
        <end position="105"/>
    </location>
</feature>
<gene>
    <name evidence="3" type="ORF">K452DRAFT_357090</name>
</gene>
<dbReference type="PANTHER" id="PTHR47031:SF3">
    <property type="entry name" value="SAP DOMAIN-CONTAINING PROTEIN"/>
    <property type="match status" value="1"/>
</dbReference>